<name>A0AAV4LGA2_9BACL</name>
<comment type="caution">
    <text evidence="2">The sequence shown here is derived from an EMBL/GenBank/DDBJ whole genome shotgun (WGS) entry which is preliminary data.</text>
</comment>
<keyword evidence="3" id="KW-1185">Reference proteome</keyword>
<proteinExistence type="predicted"/>
<dbReference type="Gene3D" id="1.10.10.60">
    <property type="entry name" value="Homeodomain-like"/>
    <property type="match status" value="1"/>
</dbReference>
<organism evidence="2 3">
    <name type="scientific">Collibacillus ludicampi</name>
    <dbReference type="NCBI Taxonomy" id="2771369"/>
    <lineage>
        <taxon>Bacteria</taxon>
        <taxon>Bacillati</taxon>
        <taxon>Bacillota</taxon>
        <taxon>Bacilli</taxon>
        <taxon>Bacillales</taxon>
        <taxon>Alicyclobacillaceae</taxon>
        <taxon>Collibacillus</taxon>
    </lineage>
</organism>
<dbReference type="RefSeq" id="WP_282199913.1">
    <property type="nucleotide sequence ID" value="NZ_BOQE01000001.1"/>
</dbReference>
<dbReference type="SUPFAM" id="SSF46689">
    <property type="entry name" value="Homeodomain-like"/>
    <property type="match status" value="1"/>
</dbReference>
<gene>
    <name evidence="2" type="primary">ylbO</name>
    <name evidence="2" type="ORF">DNHGIG_24140</name>
</gene>
<dbReference type="EMBL" id="BOQE01000001">
    <property type="protein sequence ID" value="GIM46865.1"/>
    <property type="molecule type" value="Genomic_DNA"/>
</dbReference>
<evidence type="ECO:0000313" key="2">
    <source>
        <dbReference type="EMBL" id="GIM46865.1"/>
    </source>
</evidence>
<accession>A0AAV4LGA2</accession>
<dbReference type="PANTHER" id="PTHR41302:SF2">
    <property type="entry name" value="PRESPORE SPECIFIC TRANSCRIPTIONAL ACTIVATOR RSFA"/>
    <property type="match status" value="1"/>
</dbReference>
<dbReference type="InterPro" id="IPR009057">
    <property type="entry name" value="Homeodomain-like_sf"/>
</dbReference>
<feature type="coiled-coil region" evidence="1">
    <location>
        <begin position="109"/>
        <end position="150"/>
    </location>
</feature>
<dbReference type="Pfam" id="PF13921">
    <property type="entry name" value="Myb_DNA-bind_6"/>
    <property type="match status" value="1"/>
</dbReference>
<evidence type="ECO:0008006" key="4">
    <source>
        <dbReference type="Google" id="ProtNLM"/>
    </source>
</evidence>
<keyword evidence="1" id="KW-0175">Coiled coil</keyword>
<evidence type="ECO:0000256" key="1">
    <source>
        <dbReference type="SAM" id="Coils"/>
    </source>
</evidence>
<dbReference type="Proteomes" id="UP001057291">
    <property type="component" value="Unassembled WGS sequence"/>
</dbReference>
<evidence type="ECO:0000313" key="3">
    <source>
        <dbReference type="Proteomes" id="UP001057291"/>
    </source>
</evidence>
<dbReference type="PANTHER" id="PTHR41302">
    <property type="entry name" value="PRESPORE-SPECIFIC TRANSCRIPTIONAL REGULATOR RSFA-RELATED"/>
    <property type="match status" value="1"/>
</dbReference>
<dbReference type="InterPro" id="IPR014243">
    <property type="entry name" value="RsfA-like"/>
</dbReference>
<sequence length="205" mass="24254">METIERWTTRSDAWTAEDDNKLAEIVLRHIREGSTQLNAFVEAASLLGRTPAACGYRWNGVVRRYYENEIKQAKQEKKQRIQMNSHVPRRRVWPQELEDSSLDGIIRALKQHERTYHNLVEQNRELENKVQELEQTIHHLNEQIEKYRSSSNSSFLAEAEQLNEDSKTLLAIMKRARHLLNLEELDDEKSRYRSEKNGNLERVNE</sequence>
<protein>
    <recommendedName>
        <fullName evidence="4">RsfA family transcriptional regulator</fullName>
    </recommendedName>
</protein>
<dbReference type="AlphaFoldDB" id="A0AAV4LGA2"/>
<reference evidence="2" key="1">
    <citation type="journal article" date="2023" name="Int. J. Syst. Evol. Microbiol.">
        <title>Collibacillus ludicampi gen. nov., sp. nov., a new soil bacterium of the family Alicyclobacillaceae.</title>
        <authorList>
            <person name="Jojima T."/>
            <person name="Ioku Y."/>
            <person name="Fukuta Y."/>
            <person name="Shirasaka N."/>
            <person name="Matsumura Y."/>
            <person name="Mori M."/>
        </authorList>
    </citation>
    <scope>NUCLEOTIDE SEQUENCE</scope>
    <source>
        <strain evidence="2">TP075</strain>
    </source>
</reference>